<dbReference type="Pfam" id="PF23559">
    <property type="entry name" value="WHD_DRP"/>
    <property type="match status" value="1"/>
</dbReference>
<name>A0A5N5GME9_9ROSA</name>
<evidence type="ECO:0000313" key="5">
    <source>
        <dbReference type="Proteomes" id="UP000327157"/>
    </source>
</evidence>
<dbReference type="PANTHER" id="PTHR23155:SF1156">
    <property type="entry name" value="LEUCINE-RICH REPEAT AND WD REPEAT-CONTAINING PROTEIN 1"/>
    <property type="match status" value="1"/>
</dbReference>
<dbReference type="PANTHER" id="PTHR23155">
    <property type="entry name" value="DISEASE RESISTANCE PROTEIN RP"/>
    <property type="match status" value="1"/>
</dbReference>
<reference evidence="5" key="2">
    <citation type="submission" date="2019-10" db="EMBL/GenBank/DDBJ databases">
        <title>A de novo genome assembly of a pear dwarfing rootstock.</title>
        <authorList>
            <person name="Wang F."/>
            <person name="Wang J."/>
            <person name="Li S."/>
            <person name="Zhang Y."/>
            <person name="Fang M."/>
            <person name="Ma L."/>
            <person name="Zhao Y."/>
            <person name="Jiang S."/>
        </authorList>
    </citation>
    <scope>NUCLEOTIDE SEQUENCE [LARGE SCALE GENOMIC DNA]</scope>
</reference>
<dbReference type="FunFam" id="1.10.10.10:FF:000322">
    <property type="entry name" value="Probable disease resistance protein At1g63360"/>
    <property type="match status" value="1"/>
</dbReference>
<evidence type="ECO:0000256" key="2">
    <source>
        <dbReference type="ARBA" id="ARBA00022821"/>
    </source>
</evidence>
<gene>
    <name evidence="4" type="ORF">D8674_023324</name>
</gene>
<sequence>MAFRNREADEDGVFGDISREIVKNLMRDKKTMKEWKDVLDSKIWDWKEVEEEVFRPLLLSYYDLTPVDKCCLLYCGIFPKDYELERDILINLWMAQDYLDSERNKDKGIIGNIVFDNLVARSFFQDFKKDDSGKILGCKMHDIVHDFVHFLTKKECLITDANEGANSEIEALDGKLRHLTLTYVPDGSDSLPTSCYNCKKLRTLVVFASWACIDVGFVLQLKCLRTLNLIRSSVKELPRRLVNWYI</sequence>
<dbReference type="EMBL" id="SMOL01000402">
    <property type="protein sequence ID" value="KAB2616736.1"/>
    <property type="molecule type" value="Genomic_DNA"/>
</dbReference>
<dbReference type="GO" id="GO:0098542">
    <property type="term" value="P:defense response to other organism"/>
    <property type="evidence" value="ECO:0007669"/>
    <property type="project" value="TreeGrafter"/>
</dbReference>
<dbReference type="OrthoDB" id="1165261at2759"/>
<comment type="caution">
    <text evidence="4">The sequence shown here is derived from an EMBL/GenBank/DDBJ whole genome shotgun (WGS) entry which is preliminary data.</text>
</comment>
<organism evidence="4 5">
    <name type="scientific">Pyrus ussuriensis x Pyrus communis</name>
    <dbReference type="NCBI Taxonomy" id="2448454"/>
    <lineage>
        <taxon>Eukaryota</taxon>
        <taxon>Viridiplantae</taxon>
        <taxon>Streptophyta</taxon>
        <taxon>Embryophyta</taxon>
        <taxon>Tracheophyta</taxon>
        <taxon>Spermatophyta</taxon>
        <taxon>Magnoliopsida</taxon>
        <taxon>eudicotyledons</taxon>
        <taxon>Gunneridae</taxon>
        <taxon>Pentapetalae</taxon>
        <taxon>rosids</taxon>
        <taxon>fabids</taxon>
        <taxon>Rosales</taxon>
        <taxon>Rosaceae</taxon>
        <taxon>Amygdaloideae</taxon>
        <taxon>Maleae</taxon>
        <taxon>Pyrus</taxon>
    </lineage>
</organism>
<dbReference type="Proteomes" id="UP000327157">
    <property type="component" value="Chromosome 3"/>
</dbReference>
<evidence type="ECO:0000259" key="3">
    <source>
        <dbReference type="Pfam" id="PF23559"/>
    </source>
</evidence>
<dbReference type="InterPro" id="IPR058922">
    <property type="entry name" value="WHD_DRP"/>
</dbReference>
<reference evidence="4 5" key="3">
    <citation type="submission" date="2019-11" db="EMBL/GenBank/DDBJ databases">
        <title>A de novo genome assembly of a pear dwarfing rootstock.</title>
        <authorList>
            <person name="Wang F."/>
            <person name="Wang J."/>
            <person name="Li S."/>
            <person name="Zhang Y."/>
            <person name="Fang M."/>
            <person name="Ma L."/>
            <person name="Zhao Y."/>
            <person name="Jiang S."/>
        </authorList>
    </citation>
    <scope>NUCLEOTIDE SEQUENCE [LARGE SCALE GENOMIC DNA]</scope>
    <source>
        <strain evidence="4">S2</strain>
        <tissue evidence="4">Leaf</tissue>
    </source>
</reference>
<keyword evidence="5" id="KW-1185">Reference proteome</keyword>
<keyword evidence="1" id="KW-0677">Repeat</keyword>
<dbReference type="Gene3D" id="1.10.10.10">
    <property type="entry name" value="Winged helix-like DNA-binding domain superfamily/Winged helix DNA-binding domain"/>
    <property type="match status" value="1"/>
</dbReference>
<dbReference type="InterPro" id="IPR044974">
    <property type="entry name" value="Disease_R_plants"/>
</dbReference>
<proteinExistence type="predicted"/>
<protein>
    <submittedName>
        <fullName evidence="4">Disease resistance protein RGA3</fullName>
    </submittedName>
</protein>
<keyword evidence="2" id="KW-0611">Plant defense</keyword>
<accession>A0A5N5GME9</accession>
<dbReference type="AlphaFoldDB" id="A0A5N5GME9"/>
<evidence type="ECO:0000313" key="4">
    <source>
        <dbReference type="EMBL" id="KAB2616736.1"/>
    </source>
</evidence>
<evidence type="ECO:0000256" key="1">
    <source>
        <dbReference type="ARBA" id="ARBA00022737"/>
    </source>
</evidence>
<dbReference type="InterPro" id="IPR036388">
    <property type="entry name" value="WH-like_DNA-bd_sf"/>
</dbReference>
<feature type="domain" description="Disease resistance protein winged helix" evidence="3">
    <location>
        <begin position="77"/>
        <end position="148"/>
    </location>
</feature>
<reference evidence="4 5" key="1">
    <citation type="submission" date="2019-09" db="EMBL/GenBank/DDBJ databases">
        <authorList>
            <person name="Ou C."/>
        </authorList>
    </citation>
    <scope>NUCLEOTIDE SEQUENCE [LARGE SCALE GENOMIC DNA]</scope>
    <source>
        <strain evidence="4">S2</strain>
        <tissue evidence="4">Leaf</tissue>
    </source>
</reference>